<evidence type="ECO:0000313" key="3">
    <source>
        <dbReference type="Proteomes" id="UP000326091"/>
    </source>
</evidence>
<protein>
    <submittedName>
        <fullName evidence="2">Uncharacterized protein</fullName>
    </submittedName>
</protein>
<gene>
    <name evidence="2" type="ORF">VIC01_03456</name>
</gene>
<dbReference type="Proteomes" id="UP000326091">
    <property type="component" value="Chromosome"/>
</dbReference>
<feature type="region of interest" description="Disordered" evidence="1">
    <location>
        <begin position="59"/>
        <end position="78"/>
    </location>
</feature>
<reference evidence="2 3" key="1">
    <citation type="submission" date="2019-09" db="EMBL/GenBank/DDBJ databases">
        <title>Commensal-derived Metabolites Govern Vibrio cholerae Pathogenesis in Host.</title>
        <authorList>
            <person name="Yoon S.S."/>
            <person name="Yoon M.Y."/>
        </authorList>
    </citation>
    <scope>NUCLEOTIDE SEQUENCE [LARGE SCALE GENOMIC DNA]</scope>
    <source>
        <strain evidence="2 3">VIC01</strain>
    </source>
</reference>
<dbReference type="EMBL" id="CP043529">
    <property type="protein sequence ID" value="QEW37856.1"/>
    <property type="molecule type" value="Genomic_DNA"/>
</dbReference>
<feature type="compositionally biased region" description="Basic and acidic residues" evidence="1">
    <location>
        <begin position="64"/>
        <end position="78"/>
    </location>
</feature>
<organism evidence="2 3">
    <name type="scientific">Phocaeicola vulgatus</name>
    <name type="common">Bacteroides vulgatus</name>
    <dbReference type="NCBI Taxonomy" id="821"/>
    <lineage>
        <taxon>Bacteria</taxon>
        <taxon>Pseudomonadati</taxon>
        <taxon>Bacteroidota</taxon>
        <taxon>Bacteroidia</taxon>
        <taxon>Bacteroidales</taxon>
        <taxon>Bacteroidaceae</taxon>
        <taxon>Phocaeicola</taxon>
    </lineage>
</organism>
<dbReference type="AlphaFoldDB" id="A0A5P3AXL6"/>
<sequence>MTEVPAAGTAASGRRACACQYSAIWHGAYRGATDGGHGKLHRERRQYLAGGTGGLRYGRAGRAFRPEHSGTYRHEGSRRQYRGQFRDKHLIRTQCLAATGHGRDKGRAWRRVAIPGHKDA</sequence>
<proteinExistence type="predicted"/>
<evidence type="ECO:0000313" key="2">
    <source>
        <dbReference type="EMBL" id="QEW37856.1"/>
    </source>
</evidence>
<accession>A0A5P3AXL6</accession>
<name>A0A5P3AXL6_PHOVU</name>
<evidence type="ECO:0000256" key="1">
    <source>
        <dbReference type="SAM" id="MobiDB-lite"/>
    </source>
</evidence>